<evidence type="ECO:0000313" key="2">
    <source>
        <dbReference type="Proteomes" id="UP000304912"/>
    </source>
</evidence>
<keyword evidence="1" id="KW-0808">Transferase</keyword>
<keyword evidence="2" id="KW-1185">Reference proteome</keyword>
<protein>
    <submittedName>
        <fullName evidence="1">Glycosyl transferase</fullName>
    </submittedName>
</protein>
<dbReference type="RefSeq" id="WP_139755666.1">
    <property type="nucleotide sequence ID" value="NZ_CP039852.1"/>
</dbReference>
<dbReference type="InterPro" id="IPR029465">
    <property type="entry name" value="ATPgrasp_TupA"/>
</dbReference>
<dbReference type="AlphaFoldDB" id="A0A5B7YB23"/>
<gene>
    <name evidence="1" type="ORF">FBQ74_05180</name>
</gene>
<proteinExistence type="predicted"/>
<reference evidence="1 2" key="1">
    <citation type="submission" date="2019-04" db="EMBL/GenBank/DDBJ databases">
        <title>Salinimonas iocasae sp. nov., a halophilic bacterium isolated from the outer tube casing of tubeworms in Okinawa Trough.</title>
        <authorList>
            <person name="Zhang H."/>
            <person name="Wang H."/>
            <person name="Li C."/>
        </authorList>
    </citation>
    <scope>NUCLEOTIDE SEQUENCE [LARGE SCALE GENOMIC DNA]</scope>
    <source>
        <strain evidence="1 2">KX18D6</strain>
    </source>
</reference>
<sequence>MKLNMREFAGYLYHDSPLAKHVLVPVKSQLKRIKYNQAGDRRFNEERYQRLFNKPLNLDNPSTYDDKIQWLKLYDRTPLHTQCADKYAVRDIVAKVIGKEYLIPLLHVTDDHRTLTPETVPDKCVVKCNHDSMNVVIVRDAADIDFDDVRQKMRDSLRRNFYYRYREWQYRDIPPKVIVEKLIIDDKGNLPADYKIFCFDGKPTYISVDSDRFGNHTRDIFNTDWERQSLEYRYKHSDTPPPPPANLALMLELAEKLAKPFAFSRIDFYDTGSQVYFGEITFHPGSGFNPFKPTEWQDILGRQIPLRTSTTY</sequence>
<accession>A0A5B7YB23</accession>
<dbReference type="Pfam" id="PF14305">
    <property type="entry name" value="ATPgrasp_TupA"/>
    <property type="match status" value="1"/>
</dbReference>
<dbReference type="OrthoDB" id="9791827at2"/>
<evidence type="ECO:0000313" key="1">
    <source>
        <dbReference type="EMBL" id="QCZ92917.1"/>
    </source>
</evidence>
<dbReference type="GO" id="GO:0016740">
    <property type="term" value="F:transferase activity"/>
    <property type="evidence" value="ECO:0007669"/>
    <property type="project" value="UniProtKB-KW"/>
</dbReference>
<organism evidence="1 2">
    <name type="scientific">Salinimonas iocasae</name>
    <dbReference type="NCBI Taxonomy" id="2572577"/>
    <lineage>
        <taxon>Bacteria</taxon>
        <taxon>Pseudomonadati</taxon>
        <taxon>Pseudomonadota</taxon>
        <taxon>Gammaproteobacteria</taxon>
        <taxon>Alteromonadales</taxon>
        <taxon>Alteromonadaceae</taxon>
        <taxon>Alteromonas/Salinimonas group</taxon>
        <taxon>Salinimonas</taxon>
    </lineage>
</organism>
<dbReference type="KEGG" id="salk:FBQ74_05180"/>
<name>A0A5B7YB23_9ALTE</name>
<dbReference type="EMBL" id="CP039852">
    <property type="protein sequence ID" value="QCZ92917.1"/>
    <property type="molecule type" value="Genomic_DNA"/>
</dbReference>
<dbReference type="Proteomes" id="UP000304912">
    <property type="component" value="Chromosome"/>
</dbReference>